<reference evidence="1 2" key="1">
    <citation type="submission" date="2024-04" db="EMBL/GenBank/DDBJ databases">
        <title>Tritrichomonas musculus Genome.</title>
        <authorList>
            <person name="Alves-Ferreira E."/>
            <person name="Grigg M."/>
            <person name="Lorenzi H."/>
            <person name="Galac M."/>
        </authorList>
    </citation>
    <scope>NUCLEOTIDE SEQUENCE [LARGE SCALE GENOMIC DNA]</scope>
    <source>
        <strain evidence="1 2">EAF2021</strain>
    </source>
</reference>
<gene>
    <name evidence="1" type="ORF">M9Y10_003611</name>
</gene>
<accession>A0ABR2JR90</accession>
<organism evidence="1 2">
    <name type="scientific">Tritrichomonas musculus</name>
    <dbReference type="NCBI Taxonomy" id="1915356"/>
    <lineage>
        <taxon>Eukaryota</taxon>
        <taxon>Metamonada</taxon>
        <taxon>Parabasalia</taxon>
        <taxon>Tritrichomonadida</taxon>
        <taxon>Tritrichomonadidae</taxon>
        <taxon>Tritrichomonas</taxon>
    </lineage>
</organism>
<evidence type="ECO:0000313" key="2">
    <source>
        <dbReference type="Proteomes" id="UP001470230"/>
    </source>
</evidence>
<keyword evidence="2" id="KW-1185">Reference proteome</keyword>
<proteinExistence type="predicted"/>
<name>A0ABR2JR90_9EUKA</name>
<protein>
    <recommendedName>
        <fullName evidence="3">Right handed beta helix domain-containing protein</fullName>
    </recommendedName>
</protein>
<dbReference type="Proteomes" id="UP001470230">
    <property type="component" value="Unassembled WGS sequence"/>
</dbReference>
<dbReference type="EMBL" id="JAPFFF010000010">
    <property type="protein sequence ID" value="KAK8880911.1"/>
    <property type="molecule type" value="Genomic_DNA"/>
</dbReference>
<evidence type="ECO:0008006" key="3">
    <source>
        <dbReference type="Google" id="ProtNLM"/>
    </source>
</evidence>
<comment type="caution">
    <text evidence="1">The sequence shown here is derived from an EMBL/GenBank/DDBJ whole genome shotgun (WGS) entry which is preliminary data.</text>
</comment>
<evidence type="ECO:0000313" key="1">
    <source>
        <dbReference type="EMBL" id="KAK8880911.1"/>
    </source>
</evidence>
<sequence>MDNSISLKYVNFSNCKAGYGGAVFIYSISIESKISITDCLFSNNQATVSSSQLSELSHESGGSAIFITSKSSYISDYIFFKNIGDNQLKIENDFNQSENEEEEFLNAKTTNDVRFCKFNIERYSKSSIFYLA</sequence>